<keyword evidence="2 5" id="KW-0808">Transferase</keyword>
<dbReference type="GO" id="GO:0032259">
    <property type="term" value="P:methylation"/>
    <property type="evidence" value="ECO:0007669"/>
    <property type="project" value="UniProtKB-KW"/>
</dbReference>
<dbReference type="AlphaFoldDB" id="A0A5K7ZBY7"/>
<evidence type="ECO:0000256" key="3">
    <source>
        <dbReference type="ARBA" id="ARBA00022688"/>
    </source>
</evidence>
<dbReference type="PANTHER" id="PTHR43464:SF19">
    <property type="entry name" value="UBIQUINONE BIOSYNTHESIS O-METHYLTRANSFERASE, MITOCHONDRIAL"/>
    <property type="match status" value="1"/>
</dbReference>
<dbReference type="NCBIfam" id="TIGR01983">
    <property type="entry name" value="UbiG"/>
    <property type="match status" value="1"/>
</dbReference>
<evidence type="ECO:0000313" key="5">
    <source>
        <dbReference type="EMBL" id="BBO77251.1"/>
    </source>
</evidence>
<dbReference type="CDD" id="cd02440">
    <property type="entry name" value="AdoMet_MTases"/>
    <property type="match status" value="1"/>
</dbReference>
<dbReference type="InterPro" id="IPR029063">
    <property type="entry name" value="SAM-dependent_MTases_sf"/>
</dbReference>
<evidence type="ECO:0000256" key="1">
    <source>
        <dbReference type="ARBA" id="ARBA00022603"/>
    </source>
</evidence>
<dbReference type="Proteomes" id="UP000427769">
    <property type="component" value="Chromosome"/>
</dbReference>
<gene>
    <name evidence="5" type="primary">ubiG</name>
    <name evidence="5" type="ORF">DSCW_46680</name>
</gene>
<dbReference type="HAMAP" id="MF_00472">
    <property type="entry name" value="UbiG"/>
    <property type="match status" value="1"/>
</dbReference>
<dbReference type="GO" id="GO:0010420">
    <property type="term" value="F:polyprenyldihydroxybenzoate methyltransferase activity"/>
    <property type="evidence" value="ECO:0007669"/>
    <property type="project" value="InterPro"/>
</dbReference>
<keyword evidence="3" id="KW-0831">Ubiquinone biosynthesis</keyword>
<name>A0A5K7ZBY7_9BACT</name>
<sequence>MNRNDNIDAGEIARFSAMADIWWDRNGEFKALHDINPVRLAYVCDRVDLNGKQVLDVGCGGGLLSEGLAAAGGRVTGIDMVEASLMLARAHTRAGGLPIDYRQTTAESLAEEEPGRYDVVVCMELIEHVPRPASILDACGRLVKSGGDVFFATVNRTWLSWLLVIVAAEHVMGIVRKGTHAYRKLVRPEELKQWGQAAGLHFENISGLRYIPLGGYAALCRSTMMNYLMHFKKRTTP</sequence>
<evidence type="ECO:0000256" key="4">
    <source>
        <dbReference type="ARBA" id="ARBA00022691"/>
    </source>
</evidence>
<dbReference type="InterPro" id="IPR010233">
    <property type="entry name" value="UbiG_MeTrfase"/>
</dbReference>
<dbReference type="KEGG" id="dwd:DSCW_46680"/>
<evidence type="ECO:0000256" key="2">
    <source>
        <dbReference type="ARBA" id="ARBA00022679"/>
    </source>
</evidence>
<dbReference type="UniPathway" id="UPA00232"/>
<protein>
    <submittedName>
        <fullName evidence="5">Ubiquinone biosynthesis O-methyltransferase</fullName>
    </submittedName>
</protein>
<organism evidence="5 6">
    <name type="scientific">Desulfosarcina widdelii</name>
    <dbReference type="NCBI Taxonomy" id="947919"/>
    <lineage>
        <taxon>Bacteria</taxon>
        <taxon>Pseudomonadati</taxon>
        <taxon>Thermodesulfobacteriota</taxon>
        <taxon>Desulfobacteria</taxon>
        <taxon>Desulfobacterales</taxon>
        <taxon>Desulfosarcinaceae</taxon>
        <taxon>Desulfosarcina</taxon>
    </lineage>
</organism>
<reference evidence="5 6" key="1">
    <citation type="submission" date="2019-11" db="EMBL/GenBank/DDBJ databases">
        <title>Comparative genomics of hydrocarbon-degrading Desulfosarcina strains.</title>
        <authorList>
            <person name="Watanabe M."/>
            <person name="Kojima H."/>
            <person name="Fukui M."/>
        </authorList>
    </citation>
    <scope>NUCLEOTIDE SEQUENCE [LARGE SCALE GENOMIC DNA]</scope>
    <source>
        <strain evidence="5 6">PP31</strain>
    </source>
</reference>
<keyword evidence="5" id="KW-0830">Ubiquinone</keyword>
<keyword evidence="4" id="KW-0949">S-adenosyl-L-methionine</keyword>
<dbReference type="SUPFAM" id="SSF53335">
    <property type="entry name" value="S-adenosyl-L-methionine-dependent methyltransferases"/>
    <property type="match status" value="1"/>
</dbReference>
<keyword evidence="6" id="KW-1185">Reference proteome</keyword>
<dbReference type="GO" id="GO:0061542">
    <property type="term" value="F:3-demethylubiquinol 3-O-methyltransferase activity"/>
    <property type="evidence" value="ECO:0007669"/>
    <property type="project" value="InterPro"/>
</dbReference>
<dbReference type="OrthoDB" id="5522265at2"/>
<keyword evidence="1 5" id="KW-0489">Methyltransferase</keyword>
<accession>A0A5K7ZBY7</accession>
<dbReference type="Pfam" id="PF13489">
    <property type="entry name" value="Methyltransf_23"/>
    <property type="match status" value="1"/>
</dbReference>
<dbReference type="Gene3D" id="3.40.50.150">
    <property type="entry name" value="Vaccinia Virus protein VP39"/>
    <property type="match status" value="1"/>
</dbReference>
<proteinExistence type="inferred from homology"/>
<dbReference type="EMBL" id="AP021875">
    <property type="protein sequence ID" value="BBO77251.1"/>
    <property type="molecule type" value="Genomic_DNA"/>
</dbReference>
<dbReference type="RefSeq" id="WP_155306016.1">
    <property type="nucleotide sequence ID" value="NZ_AP021875.1"/>
</dbReference>
<dbReference type="PANTHER" id="PTHR43464">
    <property type="entry name" value="METHYLTRANSFERASE"/>
    <property type="match status" value="1"/>
</dbReference>
<evidence type="ECO:0000313" key="6">
    <source>
        <dbReference type="Proteomes" id="UP000427769"/>
    </source>
</evidence>